<keyword evidence="4 8" id="KW-0812">Transmembrane</keyword>
<proteinExistence type="inferred from homology"/>
<evidence type="ECO:0000256" key="8">
    <source>
        <dbReference type="SAM" id="Phobius"/>
    </source>
</evidence>
<keyword evidence="6 8" id="KW-0472">Membrane</keyword>
<evidence type="ECO:0000256" key="5">
    <source>
        <dbReference type="ARBA" id="ARBA00022989"/>
    </source>
</evidence>
<dbReference type="GO" id="GO:0005886">
    <property type="term" value="C:plasma membrane"/>
    <property type="evidence" value="ECO:0007669"/>
    <property type="project" value="UniProtKB-SubCell"/>
</dbReference>
<protein>
    <submittedName>
        <fullName evidence="10">Capsular exopolysaccharide family</fullName>
    </submittedName>
</protein>
<organism evidence="10 11">
    <name type="scientific">Agathobacter rectalis (strain ATCC 33656 / DSM 3377 / JCM 17463 / KCTC 5835 / VPI 0990)</name>
    <name type="common">Eubacterium rectale</name>
    <dbReference type="NCBI Taxonomy" id="515619"/>
    <lineage>
        <taxon>Bacteria</taxon>
        <taxon>Bacillati</taxon>
        <taxon>Bacillota</taxon>
        <taxon>Clostridia</taxon>
        <taxon>Lachnospirales</taxon>
        <taxon>Lachnospiraceae</taxon>
        <taxon>Agathobacter</taxon>
    </lineage>
</organism>
<dbReference type="PANTHER" id="PTHR32309:SF31">
    <property type="entry name" value="CAPSULAR EXOPOLYSACCHARIDE FAMILY"/>
    <property type="match status" value="1"/>
</dbReference>
<evidence type="ECO:0000256" key="4">
    <source>
        <dbReference type="ARBA" id="ARBA00022692"/>
    </source>
</evidence>
<evidence type="ECO:0000313" key="10">
    <source>
        <dbReference type="EMBL" id="ACR76853.1"/>
    </source>
</evidence>
<keyword evidence="3" id="KW-1003">Cell membrane</keyword>
<feature type="compositionally biased region" description="Basic residues" evidence="7">
    <location>
        <begin position="242"/>
        <end position="262"/>
    </location>
</feature>
<comment type="subcellular location">
    <subcellularLocation>
        <location evidence="1">Cell membrane</location>
        <topology evidence="1">Multi-pass membrane protein</topology>
    </subcellularLocation>
</comment>
<keyword evidence="5 8" id="KW-1133">Transmembrane helix</keyword>
<feature type="transmembrane region" description="Helical" evidence="8">
    <location>
        <begin position="30"/>
        <end position="53"/>
    </location>
</feature>
<dbReference type="PaxDb" id="515619-EUBREC_3125"/>
<evidence type="ECO:0000256" key="6">
    <source>
        <dbReference type="ARBA" id="ARBA00023136"/>
    </source>
</evidence>
<feature type="region of interest" description="Disordered" evidence="7">
    <location>
        <begin position="230"/>
        <end position="262"/>
    </location>
</feature>
<dbReference type="KEGG" id="ere:EUBREC_3125"/>
<evidence type="ECO:0000313" key="11">
    <source>
        <dbReference type="Proteomes" id="UP000001477"/>
    </source>
</evidence>
<sequence>MRGYVMEREQDFDNEIEIDLKDLFLEIISYWQWIILVTIATGAVAFAISRFMITPMYESTSELYVLSKSTSITSLADIQTGTSLTNDYIVVVKGRPVLDQVIENLNLNESYKTLGGRVTLDNPSNSRVLNITVTDPDPQMAKTIADEIAKVASAYIAEKMKQDPPTIIQSGYDDGGAVSPNIGKNTVIGAFAGAFLSIAVIVVSYLFNDTIIDTEDVEKKLGMNVLGTLPLDEAEDDGEHGKGRKHSRGSHRKKRKKKSASA</sequence>
<comment type="similarity">
    <text evidence="2">Belongs to the CpsC/CapA family.</text>
</comment>
<evidence type="ECO:0000256" key="2">
    <source>
        <dbReference type="ARBA" id="ARBA00006683"/>
    </source>
</evidence>
<dbReference type="InterPro" id="IPR050445">
    <property type="entry name" value="Bact_polysacc_biosynth/exp"/>
</dbReference>
<feature type="transmembrane region" description="Helical" evidence="8">
    <location>
        <begin position="187"/>
        <end position="207"/>
    </location>
</feature>
<reference evidence="10 11" key="1">
    <citation type="journal article" date="2009" name="Proc. Natl. Acad. Sci. U.S.A.">
        <title>Characterizing a model human gut microbiota composed of members of its two dominant bacterial phyla.</title>
        <authorList>
            <person name="Mahowald M.A."/>
            <person name="Rey F.E."/>
            <person name="Seedorf H."/>
            <person name="Turnbaugh P.J."/>
            <person name="Fulton R.S."/>
            <person name="Wollam A."/>
            <person name="Shah N."/>
            <person name="Wang C."/>
            <person name="Magrini V."/>
            <person name="Wilson R.K."/>
            <person name="Cantarel B.L."/>
            <person name="Coutinho P.M."/>
            <person name="Henrissat B."/>
            <person name="Crock L.W."/>
            <person name="Russell A."/>
            <person name="Verberkmoes N.C."/>
            <person name="Hettich R.L."/>
            <person name="Gordon J.I."/>
        </authorList>
    </citation>
    <scope>NUCLEOTIDE SEQUENCE [LARGE SCALE GENOMIC DNA]</scope>
    <source>
        <strain evidence="11">ATCC 33656 / DSM 3377 / JCM 17463 / KCTC 5835 / LMG 30912 / VPI 0990</strain>
    </source>
</reference>
<feature type="domain" description="Polysaccharide chain length determinant N-terminal" evidence="9">
    <location>
        <begin position="17"/>
        <end position="105"/>
    </location>
</feature>
<dbReference type="PANTHER" id="PTHR32309">
    <property type="entry name" value="TYROSINE-PROTEIN KINASE"/>
    <property type="match status" value="1"/>
</dbReference>
<dbReference type="STRING" id="515619.EUBREC_3125"/>
<dbReference type="Proteomes" id="UP000001477">
    <property type="component" value="Chromosome"/>
</dbReference>
<dbReference type="EMBL" id="CP001107">
    <property type="protein sequence ID" value="ACR76853.1"/>
    <property type="molecule type" value="Genomic_DNA"/>
</dbReference>
<dbReference type="InterPro" id="IPR003856">
    <property type="entry name" value="LPS_length_determ_N"/>
</dbReference>
<dbReference type="AlphaFoldDB" id="C4Z8M6"/>
<evidence type="ECO:0000256" key="3">
    <source>
        <dbReference type="ARBA" id="ARBA00022475"/>
    </source>
</evidence>
<dbReference type="HOGENOM" id="CLU_082668_0_0_9"/>
<dbReference type="Pfam" id="PF02706">
    <property type="entry name" value="Wzz"/>
    <property type="match status" value="1"/>
</dbReference>
<gene>
    <name evidence="10" type="ordered locus">EUBREC_3125</name>
</gene>
<evidence type="ECO:0000256" key="1">
    <source>
        <dbReference type="ARBA" id="ARBA00004651"/>
    </source>
</evidence>
<name>C4Z8M6_AGARV</name>
<evidence type="ECO:0000259" key="9">
    <source>
        <dbReference type="Pfam" id="PF02706"/>
    </source>
</evidence>
<evidence type="ECO:0000256" key="7">
    <source>
        <dbReference type="SAM" id="MobiDB-lite"/>
    </source>
</evidence>
<accession>C4Z8M6</accession>